<gene>
    <name evidence="1" type="ORF">FC80_GL001277</name>
</gene>
<dbReference type="InterPro" id="IPR036249">
    <property type="entry name" value="Thioredoxin-like_sf"/>
</dbReference>
<sequence>MQLNSNFNFLIKTSTKVELFFFFVKVRLAYINKRDYVYLYGGKIVLEMYLFINPVGKESYQSEKNIIKLVNKLDTEIRFRFIPFLNLNTVTKVLVEHNLPLNDLDIRNKVFHDIYQSALDYKAALFQGKNHGCNFLLNLQAQIFDNHRIYSNDVIQDVLSSLKIDTEMFEADRYSDFTIESFKRDQQMAAEMNVSNHPTMVLYNLKGIDFGVSLTDCSSYNMLEDLCSGKLNSELMLCKNNKSHKGPITSLHTI</sequence>
<dbReference type="STRING" id="1423729.FC80_GL001277"/>
<evidence type="ECO:0000313" key="1">
    <source>
        <dbReference type="EMBL" id="KRM90373.1"/>
    </source>
</evidence>
<evidence type="ECO:0000313" key="2">
    <source>
        <dbReference type="Proteomes" id="UP000051131"/>
    </source>
</evidence>
<dbReference type="EMBL" id="AYZE01000015">
    <property type="protein sequence ID" value="KRM90373.1"/>
    <property type="molecule type" value="Genomic_DNA"/>
</dbReference>
<organism evidence="1 2">
    <name type="scientific">Liquorilactobacillus cacaonum DSM 21116</name>
    <dbReference type="NCBI Taxonomy" id="1423729"/>
    <lineage>
        <taxon>Bacteria</taxon>
        <taxon>Bacillati</taxon>
        <taxon>Bacillota</taxon>
        <taxon>Bacilli</taxon>
        <taxon>Lactobacillales</taxon>
        <taxon>Lactobacillaceae</taxon>
        <taxon>Liquorilactobacillus</taxon>
    </lineage>
</organism>
<dbReference type="PATRIC" id="fig|1423729.3.peg.1297"/>
<dbReference type="Gene3D" id="3.40.30.10">
    <property type="entry name" value="Glutaredoxin"/>
    <property type="match status" value="1"/>
</dbReference>
<accession>A0A0R2CGD0</accession>
<comment type="caution">
    <text evidence="1">The sequence shown here is derived from an EMBL/GenBank/DDBJ whole genome shotgun (WGS) entry which is preliminary data.</text>
</comment>
<name>A0A0R2CGD0_9LACO</name>
<evidence type="ECO:0008006" key="3">
    <source>
        <dbReference type="Google" id="ProtNLM"/>
    </source>
</evidence>
<keyword evidence="2" id="KW-1185">Reference proteome</keyword>
<protein>
    <recommendedName>
        <fullName evidence="3">Dithiol-disulfide isomerase</fullName>
    </recommendedName>
</protein>
<proteinExistence type="predicted"/>
<dbReference type="Proteomes" id="UP000051131">
    <property type="component" value="Unassembled WGS sequence"/>
</dbReference>
<reference evidence="1 2" key="1">
    <citation type="journal article" date="2015" name="Genome Announc.">
        <title>Expanding the biotechnology potential of lactobacilli through comparative genomics of 213 strains and associated genera.</title>
        <authorList>
            <person name="Sun Z."/>
            <person name="Harris H.M."/>
            <person name="McCann A."/>
            <person name="Guo C."/>
            <person name="Argimon S."/>
            <person name="Zhang W."/>
            <person name="Yang X."/>
            <person name="Jeffery I.B."/>
            <person name="Cooney J.C."/>
            <person name="Kagawa T.F."/>
            <person name="Liu W."/>
            <person name="Song Y."/>
            <person name="Salvetti E."/>
            <person name="Wrobel A."/>
            <person name="Rasinkangas P."/>
            <person name="Parkhill J."/>
            <person name="Rea M.C."/>
            <person name="O'Sullivan O."/>
            <person name="Ritari J."/>
            <person name="Douillard F.P."/>
            <person name="Paul Ross R."/>
            <person name="Yang R."/>
            <person name="Briner A.E."/>
            <person name="Felis G.E."/>
            <person name="de Vos W.M."/>
            <person name="Barrangou R."/>
            <person name="Klaenhammer T.R."/>
            <person name="Caufield P.W."/>
            <person name="Cui Y."/>
            <person name="Zhang H."/>
            <person name="O'Toole P.W."/>
        </authorList>
    </citation>
    <scope>NUCLEOTIDE SEQUENCE [LARGE SCALE GENOMIC DNA]</scope>
    <source>
        <strain evidence="1 2">DSM 21116</strain>
    </source>
</reference>
<dbReference type="Pfam" id="PF13743">
    <property type="entry name" value="Thioredoxin_5"/>
    <property type="match status" value="1"/>
</dbReference>
<dbReference type="AlphaFoldDB" id="A0A0R2CGD0"/>
<dbReference type="SUPFAM" id="SSF52833">
    <property type="entry name" value="Thioredoxin-like"/>
    <property type="match status" value="1"/>
</dbReference>